<reference evidence="1" key="1">
    <citation type="submission" date="2014-09" db="EMBL/GenBank/DDBJ databases">
        <authorList>
            <person name="Magalhaes I.L.F."/>
            <person name="Oliveira U."/>
            <person name="Santos F.R."/>
            <person name="Vidigal T.H.D.A."/>
            <person name="Brescovit A.D."/>
            <person name="Santos A.J."/>
        </authorList>
    </citation>
    <scope>NUCLEOTIDE SEQUENCE</scope>
    <source>
        <tissue evidence="1">Shoot tissue taken approximately 20 cm above the soil surface</tissue>
    </source>
</reference>
<dbReference type="AlphaFoldDB" id="A0A0A9C017"/>
<protein>
    <submittedName>
        <fullName evidence="1">Uncharacterized protein</fullName>
    </submittedName>
</protein>
<evidence type="ECO:0000313" key="1">
    <source>
        <dbReference type="EMBL" id="JAD66745.1"/>
    </source>
</evidence>
<sequence>MWWMDSALQRGCLRCSVPTEAG</sequence>
<dbReference type="EMBL" id="GBRH01231150">
    <property type="protein sequence ID" value="JAD66745.1"/>
    <property type="molecule type" value="Transcribed_RNA"/>
</dbReference>
<proteinExistence type="predicted"/>
<organism evidence="1">
    <name type="scientific">Arundo donax</name>
    <name type="common">Giant reed</name>
    <name type="synonym">Donax arundinaceus</name>
    <dbReference type="NCBI Taxonomy" id="35708"/>
    <lineage>
        <taxon>Eukaryota</taxon>
        <taxon>Viridiplantae</taxon>
        <taxon>Streptophyta</taxon>
        <taxon>Embryophyta</taxon>
        <taxon>Tracheophyta</taxon>
        <taxon>Spermatophyta</taxon>
        <taxon>Magnoliopsida</taxon>
        <taxon>Liliopsida</taxon>
        <taxon>Poales</taxon>
        <taxon>Poaceae</taxon>
        <taxon>PACMAD clade</taxon>
        <taxon>Arundinoideae</taxon>
        <taxon>Arundineae</taxon>
        <taxon>Arundo</taxon>
    </lineage>
</organism>
<reference evidence="1" key="2">
    <citation type="journal article" date="2015" name="Data Brief">
        <title>Shoot transcriptome of the giant reed, Arundo donax.</title>
        <authorList>
            <person name="Barrero R.A."/>
            <person name="Guerrero F.D."/>
            <person name="Moolhuijzen P."/>
            <person name="Goolsby J.A."/>
            <person name="Tidwell J."/>
            <person name="Bellgard S.E."/>
            <person name="Bellgard M.I."/>
        </authorList>
    </citation>
    <scope>NUCLEOTIDE SEQUENCE</scope>
    <source>
        <tissue evidence="1">Shoot tissue taken approximately 20 cm above the soil surface</tissue>
    </source>
</reference>
<name>A0A0A9C017_ARUDO</name>
<accession>A0A0A9C017</accession>